<gene>
    <name evidence="5" type="ORF">NEZAVI_LOCUS3093</name>
</gene>
<evidence type="ECO:0000313" key="6">
    <source>
        <dbReference type="Proteomes" id="UP001152798"/>
    </source>
</evidence>
<comment type="similarity">
    <text evidence="1">Belongs to the thiolase-like superfamily. Thiolase family.</text>
</comment>
<proteinExistence type="inferred from homology"/>
<evidence type="ECO:0000259" key="4">
    <source>
        <dbReference type="Pfam" id="PF00108"/>
    </source>
</evidence>
<sequence>MATLAKGVFVVAAKRTPFGTYGGAFVKTGALELQEVAAKAALAAGNVAPEKVDHVIIGHVMANTSSDGIFLPRHVLLRSGIPLDKPALGVNRLCGSGFQSIVNGTQSILIGESEIVLTGGVDNMSQSPYAVRNVRFGGPPLGSRINFEDTLWEGLTDTYCKFAMGQTAENLAGKYQIQRDDVDAFGFRSQQLWKKAHDEGRFKEELAPVTVTVRRKQVQVEFDEHPRPQTTLEGLKKLQPVFKKDGVVTAGTSSGICDGAGAVILASEKAVKENNLKPLARIVASAVVGVDPSIMGIGPAPAITKRVESCWQELERHRDH</sequence>
<dbReference type="InterPro" id="IPR020615">
    <property type="entry name" value="Thiolase_acyl_enz_int_AS"/>
</dbReference>
<dbReference type="PROSITE" id="PS00098">
    <property type="entry name" value="THIOLASE_1"/>
    <property type="match status" value="1"/>
</dbReference>
<dbReference type="SUPFAM" id="SSF53901">
    <property type="entry name" value="Thiolase-like"/>
    <property type="match status" value="1"/>
</dbReference>
<keyword evidence="6" id="KW-1185">Reference proteome</keyword>
<dbReference type="InterPro" id="IPR016039">
    <property type="entry name" value="Thiolase-like"/>
</dbReference>
<evidence type="ECO:0000256" key="3">
    <source>
        <dbReference type="ARBA" id="ARBA00023315"/>
    </source>
</evidence>
<dbReference type="PANTHER" id="PTHR18919:SF107">
    <property type="entry name" value="ACETYL-COA ACETYLTRANSFERASE, CYTOSOLIC"/>
    <property type="match status" value="1"/>
</dbReference>
<dbReference type="InterPro" id="IPR002155">
    <property type="entry name" value="Thiolase"/>
</dbReference>
<dbReference type="InterPro" id="IPR020616">
    <property type="entry name" value="Thiolase_N"/>
</dbReference>
<evidence type="ECO:0000256" key="2">
    <source>
        <dbReference type="ARBA" id="ARBA00022679"/>
    </source>
</evidence>
<name>A0A9P0GZU3_NEZVI</name>
<dbReference type="AlphaFoldDB" id="A0A9P0GZU3"/>
<protein>
    <recommendedName>
        <fullName evidence="4">Thiolase N-terminal domain-containing protein</fullName>
    </recommendedName>
</protein>
<reference evidence="5" key="1">
    <citation type="submission" date="2022-01" db="EMBL/GenBank/DDBJ databases">
        <authorList>
            <person name="King R."/>
        </authorList>
    </citation>
    <scope>NUCLEOTIDE SEQUENCE</scope>
</reference>
<dbReference type="Pfam" id="PF00108">
    <property type="entry name" value="Thiolase_N"/>
    <property type="match status" value="1"/>
</dbReference>
<dbReference type="PANTHER" id="PTHR18919">
    <property type="entry name" value="ACETYL-COA C-ACYLTRANSFERASE"/>
    <property type="match status" value="1"/>
</dbReference>
<dbReference type="Proteomes" id="UP001152798">
    <property type="component" value="Chromosome 1"/>
</dbReference>
<dbReference type="NCBIfam" id="TIGR01930">
    <property type="entry name" value="AcCoA-C-Actrans"/>
    <property type="match status" value="1"/>
</dbReference>
<dbReference type="GO" id="GO:0006635">
    <property type="term" value="P:fatty acid beta-oxidation"/>
    <property type="evidence" value="ECO:0007669"/>
    <property type="project" value="TreeGrafter"/>
</dbReference>
<dbReference type="GO" id="GO:0003985">
    <property type="term" value="F:acetyl-CoA C-acetyltransferase activity"/>
    <property type="evidence" value="ECO:0007669"/>
    <property type="project" value="TreeGrafter"/>
</dbReference>
<keyword evidence="2" id="KW-0808">Transferase</keyword>
<accession>A0A9P0GZU3</accession>
<evidence type="ECO:0000256" key="1">
    <source>
        <dbReference type="ARBA" id="ARBA00010982"/>
    </source>
</evidence>
<dbReference type="GO" id="GO:0005739">
    <property type="term" value="C:mitochondrion"/>
    <property type="evidence" value="ECO:0007669"/>
    <property type="project" value="TreeGrafter"/>
</dbReference>
<dbReference type="OrthoDB" id="5404651at2759"/>
<keyword evidence="3" id="KW-0012">Acyltransferase</keyword>
<organism evidence="5 6">
    <name type="scientific">Nezara viridula</name>
    <name type="common">Southern green stink bug</name>
    <name type="synonym">Cimex viridulus</name>
    <dbReference type="NCBI Taxonomy" id="85310"/>
    <lineage>
        <taxon>Eukaryota</taxon>
        <taxon>Metazoa</taxon>
        <taxon>Ecdysozoa</taxon>
        <taxon>Arthropoda</taxon>
        <taxon>Hexapoda</taxon>
        <taxon>Insecta</taxon>
        <taxon>Pterygota</taxon>
        <taxon>Neoptera</taxon>
        <taxon>Paraneoptera</taxon>
        <taxon>Hemiptera</taxon>
        <taxon>Heteroptera</taxon>
        <taxon>Panheteroptera</taxon>
        <taxon>Pentatomomorpha</taxon>
        <taxon>Pentatomoidea</taxon>
        <taxon>Pentatomidae</taxon>
        <taxon>Pentatominae</taxon>
        <taxon>Nezara</taxon>
    </lineage>
</organism>
<evidence type="ECO:0000313" key="5">
    <source>
        <dbReference type="EMBL" id="CAH1392233.1"/>
    </source>
</evidence>
<feature type="domain" description="Thiolase N-terminal" evidence="4">
    <location>
        <begin position="8"/>
        <end position="268"/>
    </location>
</feature>
<dbReference type="EMBL" id="OV725077">
    <property type="protein sequence ID" value="CAH1392233.1"/>
    <property type="molecule type" value="Genomic_DNA"/>
</dbReference>
<dbReference type="CDD" id="cd00751">
    <property type="entry name" value="thiolase"/>
    <property type="match status" value="1"/>
</dbReference>
<dbReference type="Gene3D" id="3.40.47.10">
    <property type="match status" value="1"/>
</dbReference>